<feature type="compositionally biased region" description="Basic and acidic residues" evidence="1">
    <location>
        <begin position="119"/>
        <end position="130"/>
    </location>
</feature>
<organism evidence="2 3">
    <name type="scientific">Aspergillus avenaceus</name>
    <dbReference type="NCBI Taxonomy" id="36643"/>
    <lineage>
        <taxon>Eukaryota</taxon>
        <taxon>Fungi</taxon>
        <taxon>Dikarya</taxon>
        <taxon>Ascomycota</taxon>
        <taxon>Pezizomycotina</taxon>
        <taxon>Eurotiomycetes</taxon>
        <taxon>Eurotiomycetidae</taxon>
        <taxon>Eurotiales</taxon>
        <taxon>Aspergillaceae</taxon>
        <taxon>Aspergillus</taxon>
        <taxon>Aspergillus subgen. Circumdati</taxon>
    </lineage>
</organism>
<feature type="compositionally biased region" description="Basic residues" evidence="1">
    <location>
        <begin position="26"/>
        <end position="37"/>
    </location>
</feature>
<dbReference type="EMBL" id="ML742183">
    <property type="protein sequence ID" value="KAE8147955.1"/>
    <property type="molecule type" value="Genomic_DNA"/>
</dbReference>
<protein>
    <recommendedName>
        <fullName evidence="4">Serine/arginine repetitive matrix protein 1</fullName>
    </recommendedName>
</protein>
<dbReference type="AlphaFoldDB" id="A0A5N6TNR3"/>
<evidence type="ECO:0000313" key="2">
    <source>
        <dbReference type="EMBL" id="KAE8147955.1"/>
    </source>
</evidence>
<feature type="region of interest" description="Disordered" evidence="1">
    <location>
        <begin position="1"/>
        <end position="304"/>
    </location>
</feature>
<accession>A0A5N6TNR3</accession>
<gene>
    <name evidence="2" type="ORF">BDV25DRAFT_159293</name>
</gene>
<feature type="compositionally biased region" description="Low complexity" evidence="1">
    <location>
        <begin position="340"/>
        <end position="368"/>
    </location>
</feature>
<dbReference type="OrthoDB" id="5424692at2759"/>
<feature type="compositionally biased region" description="Basic and acidic residues" evidence="1">
    <location>
        <begin position="278"/>
        <end position="288"/>
    </location>
</feature>
<name>A0A5N6TNR3_ASPAV</name>
<reference evidence="2 3" key="1">
    <citation type="submission" date="2019-04" db="EMBL/GenBank/DDBJ databases">
        <title>Friends and foes A comparative genomics study of 23 Aspergillus species from section Flavi.</title>
        <authorList>
            <consortium name="DOE Joint Genome Institute"/>
            <person name="Kjaerbolling I."/>
            <person name="Vesth T."/>
            <person name="Frisvad J.C."/>
            <person name="Nybo J.L."/>
            <person name="Theobald S."/>
            <person name="Kildgaard S."/>
            <person name="Isbrandt T."/>
            <person name="Kuo A."/>
            <person name="Sato A."/>
            <person name="Lyhne E.K."/>
            <person name="Kogle M.E."/>
            <person name="Wiebenga A."/>
            <person name="Kun R.S."/>
            <person name="Lubbers R.J."/>
            <person name="Makela M.R."/>
            <person name="Barry K."/>
            <person name="Chovatia M."/>
            <person name="Clum A."/>
            <person name="Daum C."/>
            <person name="Haridas S."/>
            <person name="He G."/>
            <person name="LaButti K."/>
            <person name="Lipzen A."/>
            <person name="Mondo S."/>
            <person name="Riley R."/>
            <person name="Salamov A."/>
            <person name="Simmons B.A."/>
            <person name="Magnuson J.K."/>
            <person name="Henrissat B."/>
            <person name="Mortensen U.H."/>
            <person name="Larsen T.O."/>
            <person name="Devries R.P."/>
            <person name="Grigoriev I.V."/>
            <person name="Machida M."/>
            <person name="Baker S.E."/>
            <person name="Andersen M.R."/>
        </authorList>
    </citation>
    <scope>NUCLEOTIDE SEQUENCE [LARGE SCALE GENOMIC DNA]</scope>
    <source>
        <strain evidence="2 3">IBT 18842</strain>
    </source>
</reference>
<evidence type="ECO:0000256" key="1">
    <source>
        <dbReference type="SAM" id="MobiDB-lite"/>
    </source>
</evidence>
<keyword evidence="3" id="KW-1185">Reference proteome</keyword>
<proteinExistence type="predicted"/>
<feature type="region of interest" description="Disordered" evidence="1">
    <location>
        <begin position="338"/>
        <end position="428"/>
    </location>
</feature>
<feature type="compositionally biased region" description="Basic and acidic residues" evidence="1">
    <location>
        <begin position="1"/>
        <end position="16"/>
    </location>
</feature>
<feature type="compositionally biased region" description="Polar residues" evidence="1">
    <location>
        <begin position="241"/>
        <end position="254"/>
    </location>
</feature>
<dbReference type="Proteomes" id="UP000325780">
    <property type="component" value="Unassembled WGS sequence"/>
</dbReference>
<evidence type="ECO:0008006" key="4">
    <source>
        <dbReference type="Google" id="ProtNLM"/>
    </source>
</evidence>
<feature type="compositionally biased region" description="Polar residues" evidence="1">
    <location>
        <begin position="217"/>
        <end position="234"/>
    </location>
</feature>
<sequence length="532" mass="59613">MDWDRNRRFDDHRGGESYRPAGPRGYIRRSRSPRNRSPRLVADTWVPSSSRSYNRMRSRSPPAFRGRSSRSPSFYSRDTVPVSYIKACSPPRRFSPRREGRPRSPLPTSWRPRSPYGETRGRDFSRDRNTPKRSRDRSPPNQDFRSSRRERPALATGDQYIRPNSPSRRNFLRDNLSRVPMIPQSRSPNQDNRRGRHTEGYVMQRRRSPSPRCAPSVYTSAPGSISNSRRSSPFTDRVNIVHNNSRNQSPSSHSIPYRRLSKNAGSSPSRAFFTKSKLGQDEPRHEPQSVDQAGSTLGRGPDVEHSAGRTLEIQDHAVSQSNTIPTGCVPSHPRAYISAQRQSPPSGPSHGPRSLTSQQRSSSISLLSAPTRPRGGPSFKDNIWSGAPARRGPISAGHHAPPTGPRTSHLPTAPGAEIHRHPYRQSSVTGSLYPRTPKFMNHLTGLSPIVTGGRLLPSKLDSLAEKRISQLDADKDRLLEQIADSQKSKRSGVRDWDRLDRESSICALKSELAEGHLQRLTDGESTHVSAIF</sequence>
<evidence type="ECO:0000313" key="3">
    <source>
        <dbReference type="Proteomes" id="UP000325780"/>
    </source>
</evidence>